<accession>A0A8K0DBY3</accession>
<evidence type="ECO:0000259" key="1">
    <source>
        <dbReference type="Pfam" id="PF14529"/>
    </source>
</evidence>
<dbReference type="InterPro" id="IPR005135">
    <property type="entry name" value="Endo/exonuclease/phosphatase"/>
</dbReference>
<dbReference type="AlphaFoldDB" id="A0A8K0DBY3"/>
<comment type="caution">
    <text evidence="2">The sequence shown here is derived from an EMBL/GenBank/DDBJ whole genome shotgun (WGS) entry which is preliminary data.</text>
</comment>
<evidence type="ECO:0000313" key="2">
    <source>
        <dbReference type="EMBL" id="KAF2898045.1"/>
    </source>
</evidence>
<feature type="domain" description="Endonuclease/exonuclease/phosphatase" evidence="1">
    <location>
        <begin position="12"/>
        <end position="119"/>
    </location>
</feature>
<dbReference type="Proteomes" id="UP000801492">
    <property type="component" value="Unassembled WGS sequence"/>
</dbReference>
<evidence type="ECO:0000313" key="3">
    <source>
        <dbReference type="Proteomes" id="UP000801492"/>
    </source>
</evidence>
<proteinExistence type="predicted"/>
<sequence length="211" mass="24541">MFVRPDIFQLHYLRVKDDHDDNLNQLLDTIGSRKEIVILGDFNAHVGSKTNDPVVGPYGENNLNDNGSRLIAITCQHSLQIKNEFFKHKDIHKFTWTQSTLQRKSIIDVVISKQNSRIKFNDVRGHKKADTFVNNDDKDDKTHVINNFRFNLDSLQNESTTFLYRHRLSAKLKNVPYTDGLTMYYNIMKRVEEAAKEALGEKPHKVNKNKK</sequence>
<dbReference type="SUPFAM" id="SSF56219">
    <property type="entry name" value="DNase I-like"/>
    <property type="match status" value="1"/>
</dbReference>
<dbReference type="Gene3D" id="3.60.10.10">
    <property type="entry name" value="Endonuclease/exonuclease/phosphatase"/>
    <property type="match status" value="1"/>
</dbReference>
<dbReference type="Pfam" id="PF14529">
    <property type="entry name" value="Exo_endo_phos_2"/>
    <property type="match status" value="1"/>
</dbReference>
<gene>
    <name evidence="2" type="ORF">ILUMI_08130</name>
</gene>
<organism evidence="2 3">
    <name type="scientific">Ignelater luminosus</name>
    <name type="common">Cucubano</name>
    <name type="synonym">Pyrophorus luminosus</name>
    <dbReference type="NCBI Taxonomy" id="2038154"/>
    <lineage>
        <taxon>Eukaryota</taxon>
        <taxon>Metazoa</taxon>
        <taxon>Ecdysozoa</taxon>
        <taxon>Arthropoda</taxon>
        <taxon>Hexapoda</taxon>
        <taxon>Insecta</taxon>
        <taxon>Pterygota</taxon>
        <taxon>Neoptera</taxon>
        <taxon>Endopterygota</taxon>
        <taxon>Coleoptera</taxon>
        <taxon>Polyphaga</taxon>
        <taxon>Elateriformia</taxon>
        <taxon>Elateroidea</taxon>
        <taxon>Elateridae</taxon>
        <taxon>Agrypninae</taxon>
        <taxon>Pyrophorini</taxon>
        <taxon>Ignelater</taxon>
    </lineage>
</organism>
<dbReference type="GO" id="GO:0003824">
    <property type="term" value="F:catalytic activity"/>
    <property type="evidence" value="ECO:0007669"/>
    <property type="project" value="InterPro"/>
</dbReference>
<dbReference type="InterPro" id="IPR036691">
    <property type="entry name" value="Endo/exonu/phosph_ase_sf"/>
</dbReference>
<reference evidence="2" key="1">
    <citation type="submission" date="2019-08" db="EMBL/GenBank/DDBJ databases">
        <title>The genome of the North American firefly Photinus pyralis.</title>
        <authorList>
            <consortium name="Photinus pyralis genome working group"/>
            <person name="Fallon T.R."/>
            <person name="Sander Lower S.E."/>
            <person name="Weng J.-K."/>
        </authorList>
    </citation>
    <scope>NUCLEOTIDE SEQUENCE</scope>
    <source>
        <strain evidence="2">TRF0915ILg1</strain>
        <tissue evidence="2">Whole body</tissue>
    </source>
</reference>
<dbReference type="OrthoDB" id="410381at2759"/>
<protein>
    <recommendedName>
        <fullName evidence="1">Endonuclease/exonuclease/phosphatase domain-containing protein</fullName>
    </recommendedName>
</protein>
<name>A0A8K0DBY3_IGNLU</name>
<dbReference type="EMBL" id="VTPC01003772">
    <property type="protein sequence ID" value="KAF2898045.1"/>
    <property type="molecule type" value="Genomic_DNA"/>
</dbReference>
<keyword evidence="3" id="KW-1185">Reference proteome</keyword>